<dbReference type="Pfam" id="PF13637">
    <property type="entry name" value="Ank_4"/>
    <property type="match status" value="1"/>
</dbReference>
<gene>
    <name evidence="2" type="ORF">IPOD504_LOCUS12085</name>
</gene>
<dbReference type="EMBL" id="OW152841">
    <property type="protein sequence ID" value="CAH2062559.1"/>
    <property type="molecule type" value="Genomic_DNA"/>
</dbReference>
<accession>A0ABN8IQZ1</accession>
<dbReference type="SMART" id="SM00248">
    <property type="entry name" value="ANK"/>
    <property type="match status" value="4"/>
</dbReference>
<dbReference type="Proteomes" id="UP000837857">
    <property type="component" value="Chromosome 29"/>
</dbReference>
<keyword evidence="3" id="KW-1185">Reference proteome</keyword>
<feature type="repeat" description="ANK" evidence="1">
    <location>
        <begin position="15"/>
        <end position="42"/>
    </location>
</feature>
<keyword evidence="1" id="KW-0040">ANK repeat</keyword>
<evidence type="ECO:0000313" key="2">
    <source>
        <dbReference type="EMBL" id="CAH2062559.1"/>
    </source>
</evidence>
<reference evidence="2" key="1">
    <citation type="submission" date="2022-03" db="EMBL/GenBank/DDBJ databases">
        <authorList>
            <person name="Martin H S."/>
        </authorList>
    </citation>
    <scope>NUCLEOTIDE SEQUENCE</scope>
</reference>
<dbReference type="Gene3D" id="1.25.40.20">
    <property type="entry name" value="Ankyrin repeat-containing domain"/>
    <property type="match status" value="2"/>
</dbReference>
<dbReference type="PROSITE" id="PS50088">
    <property type="entry name" value="ANK_REPEAT"/>
    <property type="match status" value="3"/>
</dbReference>
<dbReference type="InterPro" id="IPR002110">
    <property type="entry name" value="Ankyrin_rpt"/>
</dbReference>
<dbReference type="InterPro" id="IPR036770">
    <property type="entry name" value="Ankyrin_rpt-contain_sf"/>
</dbReference>
<dbReference type="PROSITE" id="PS50297">
    <property type="entry name" value="ANK_REP_REGION"/>
    <property type="match status" value="2"/>
</dbReference>
<organism evidence="2 3">
    <name type="scientific">Iphiclides podalirius</name>
    <name type="common">scarce swallowtail</name>
    <dbReference type="NCBI Taxonomy" id="110791"/>
    <lineage>
        <taxon>Eukaryota</taxon>
        <taxon>Metazoa</taxon>
        <taxon>Ecdysozoa</taxon>
        <taxon>Arthropoda</taxon>
        <taxon>Hexapoda</taxon>
        <taxon>Insecta</taxon>
        <taxon>Pterygota</taxon>
        <taxon>Neoptera</taxon>
        <taxon>Endopterygota</taxon>
        <taxon>Lepidoptera</taxon>
        <taxon>Glossata</taxon>
        <taxon>Ditrysia</taxon>
        <taxon>Papilionoidea</taxon>
        <taxon>Papilionidae</taxon>
        <taxon>Papilioninae</taxon>
        <taxon>Iphiclides</taxon>
    </lineage>
</organism>
<evidence type="ECO:0000256" key="1">
    <source>
        <dbReference type="PROSITE-ProRule" id="PRU00023"/>
    </source>
</evidence>
<dbReference type="PANTHER" id="PTHR22677:SF4">
    <property type="entry name" value="USHER SYNDROME TYPE-1G PROTEIN-LIKE PROTEIN"/>
    <property type="match status" value="1"/>
</dbReference>
<dbReference type="PANTHER" id="PTHR22677">
    <property type="entry name" value="ANKYRIN REPEAT DOMAIN-CONTAINING PROTEIN 60"/>
    <property type="match status" value="1"/>
</dbReference>
<name>A0ABN8IQZ1_9NEOP</name>
<proteinExistence type="predicted"/>
<protein>
    <submittedName>
        <fullName evidence="2">Uncharacterized protein</fullName>
    </submittedName>
</protein>
<dbReference type="InterPro" id="IPR039323">
    <property type="entry name" value="ANKRD_45/46/60"/>
</dbReference>
<feature type="repeat" description="ANK" evidence="1">
    <location>
        <begin position="129"/>
        <end position="161"/>
    </location>
</feature>
<sequence length="278" mass="30594">MDLSPDEDHFQGRLLHQAALWDNVELLQELVATGADVDARDRSGRTALHAAALLEGGRCLAALCSAGAELDARSDVQTGGKISAFKWGMFRTYPSWTLVPLKRKLCINSLLRHVSQFTCSPIARLMGATLTTALHLAAERGHAENVALLLSAGAQVDAADAGGETALALAERGCHRRTARLLRDATVLTSPNILVVCRRSSQLKSSRRQGFVRHVVRQEGMAPNRPAPPPHDGIYRRRGLKADFPPSGLVPDCVLRRYYRLFDMQPFRRRLVNAYLDI</sequence>
<feature type="repeat" description="ANK" evidence="1">
    <location>
        <begin position="43"/>
        <end position="75"/>
    </location>
</feature>
<dbReference type="SUPFAM" id="SSF48403">
    <property type="entry name" value="Ankyrin repeat"/>
    <property type="match status" value="1"/>
</dbReference>
<feature type="non-terminal residue" evidence="2">
    <location>
        <position position="1"/>
    </location>
</feature>
<evidence type="ECO:0000313" key="3">
    <source>
        <dbReference type="Proteomes" id="UP000837857"/>
    </source>
</evidence>
<dbReference type="Pfam" id="PF12796">
    <property type="entry name" value="Ank_2"/>
    <property type="match status" value="1"/>
</dbReference>